<keyword evidence="1" id="KW-0812">Transmembrane</keyword>
<organism evidence="2 3">
    <name type="scientific">Cucurbita argyrosperma subsp. sororia</name>
    <dbReference type="NCBI Taxonomy" id="37648"/>
    <lineage>
        <taxon>Eukaryota</taxon>
        <taxon>Viridiplantae</taxon>
        <taxon>Streptophyta</taxon>
        <taxon>Embryophyta</taxon>
        <taxon>Tracheophyta</taxon>
        <taxon>Spermatophyta</taxon>
        <taxon>Magnoliopsida</taxon>
        <taxon>eudicotyledons</taxon>
        <taxon>Gunneridae</taxon>
        <taxon>Pentapetalae</taxon>
        <taxon>rosids</taxon>
        <taxon>fabids</taxon>
        <taxon>Cucurbitales</taxon>
        <taxon>Cucurbitaceae</taxon>
        <taxon>Cucurbiteae</taxon>
        <taxon>Cucurbita</taxon>
    </lineage>
</organism>
<feature type="non-terminal residue" evidence="2">
    <location>
        <position position="1"/>
    </location>
</feature>
<dbReference type="PANTHER" id="PTHR33320:SF30">
    <property type="entry name" value="OS04G0606200 PROTEIN"/>
    <property type="match status" value="1"/>
</dbReference>
<evidence type="ECO:0008006" key="4">
    <source>
        <dbReference type="Google" id="ProtNLM"/>
    </source>
</evidence>
<name>A0AAV6N146_9ROSI</name>
<proteinExistence type="predicted"/>
<dbReference type="EMBL" id="JAGKQH010000010">
    <property type="protein sequence ID" value="KAG6589683.1"/>
    <property type="molecule type" value="Genomic_DNA"/>
</dbReference>
<evidence type="ECO:0000313" key="2">
    <source>
        <dbReference type="EMBL" id="KAG6589683.1"/>
    </source>
</evidence>
<keyword evidence="3" id="KW-1185">Reference proteome</keyword>
<sequence length="168" mass="19531">MWLACVWDEKEKELGRQQAPGTCPFCRGKVHAIDVERRWKLCFLPLCLKIKRKYLCTLCSRRLELCHWRGRPRRRQPPIHRPSRRQRLLHESRASSLDPLSRYLSRRRLIWIPFSIVVLVVAVETAFGDSPPSLSAAHRLPSSRLRHFNAKFRNTCPAGETTAGHVAT</sequence>
<keyword evidence="1" id="KW-0472">Membrane</keyword>
<dbReference type="Proteomes" id="UP000685013">
    <property type="component" value="Chromosome 10"/>
</dbReference>
<accession>A0AAV6N146</accession>
<keyword evidence="1" id="KW-1133">Transmembrane helix</keyword>
<evidence type="ECO:0000313" key="3">
    <source>
        <dbReference type="Proteomes" id="UP000685013"/>
    </source>
</evidence>
<gene>
    <name evidence="2" type="ORF">SDJN03_15106</name>
</gene>
<comment type="caution">
    <text evidence="2">The sequence shown here is derived from an EMBL/GenBank/DDBJ whole genome shotgun (WGS) entry which is preliminary data.</text>
</comment>
<dbReference type="AlphaFoldDB" id="A0AAV6N146"/>
<feature type="transmembrane region" description="Helical" evidence="1">
    <location>
        <begin position="109"/>
        <end position="127"/>
    </location>
</feature>
<reference evidence="2 3" key="1">
    <citation type="journal article" date="2021" name="Hortic Res">
        <title>The domestication of Cucurbita argyrosperma as revealed by the genome of its wild relative.</title>
        <authorList>
            <person name="Barrera-Redondo J."/>
            <person name="Sanchez-de la Vega G."/>
            <person name="Aguirre-Liguori J.A."/>
            <person name="Castellanos-Morales G."/>
            <person name="Gutierrez-Guerrero Y.T."/>
            <person name="Aguirre-Dugua X."/>
            <person name="Aguirre-Planter E."/>
            <person name="Tenaillon M.I."/>
            <person name="Lira-Saade R."/>
            <person name="Eguiarte L.E."/>
        </authorList>
    </citation>
    <scope>NUCLEOTIDE SEQUENCE [LARGE SCALE GENOMIC DNA]</scope>
    <source>
        <strain evidence="2">JBR-2021</strain>
    </source>
</reference>
<protein>
    <recommendedName>
        <fullName evidence="4">Zinc-ribbon 15 domain-containing protein</fullName>
    </recommendedName>
</protein>
<evidence type="ECO:0000256" key="1">
    <source>
        <dbReference type="SAM" id="Phobius"/>
    </source>
</evidence>
<dbReference type="PANTHER" id="PTHR33320">
    <property type="entry name" value="METHIONYL-TRNA SYNTHETASE"/>
    <property type="match status" value="1"/>
</dbReference>